<evidence type="ECO:0000313" key="11">
    <source>
        <dbReference type="EMBL" id="SPQ93834.1"/>
    </source>
</evidence>
<keyword evidence="5" id="KW-0156">Chromatin regulator</keyword>
<dbReference type="GO" id="GO:0006325">
    <property type="term" value="P:chromatin organization"/>
    <property type="evidence" value="ECO:0007669"/>
    <property type="project" value="UniProtKB-KW"/>
</dbReference>
<feature type="repeat" description="WD" evidence="7">
    <location>
        <begin position="253"/>
        <end position="295"/>
    </location>
</feature>
<feature type="repeat" description="WD" evidence="7">
    <location>
        <begin position="296"/>
        <end position="332"/>
    </location>
</feature>
<evidence type="ECO:0000259" key="9">
    <source>
        <dbReference type="Pfam" id="PF12265"/>
    </source>
</evidence>
<gene>
    <name evidence="10" type="ORF">PBRA_001735</name>
    <name evidence="11" type="ORF">PLBR_LOCUS1049</name>
</gene>
<evidence type="ECO:0000256" key="8">
    <source>
        <dbReference type="SAM" id="MobiDB-lite"/>
    </source>
</evidence>
<dbReference type="PRINTS" id="PR00320">
    <property type="entry name" value="GPROTEINBRPT"/>
</dbReference>
<keyword evidence="6" id="KW-0539">Nucleus</keyword>
<dbReference type="EMBL" id="CDSF01000101">
    <property type="protein sequence ID" value="CEP00681.1"/>
    <property type="molecule type" value="Genomic_DNA"/>
</dbReference>
<dbReference type="Pfam" id="PF12265">
    <property type="entry name" value="CAF1C_H4-bd"/>
    <property type="match status" value="1"/>
</dbReference>
<dbReference type="Gene3D" id="2.130.10.10">
    <property type="entry name" value="YVTN repeat-like/Quinoprotein amine dehydrogenase"/>
    <property type="match status" value="1"/>
</dbReference>
<dbReference type="OrthoDB" id="427795at2759"/>
<reference evidence="11 13" key="2">
    <citation type="submission" date="2018-03" db="EMBL/GenBank/DDBJ databases">
        <authorList>
            <person name="Fogelqvist J."/>
        </authorList>
    </citation>
    <scope>NUCLEOTIDE SEQUENCE [LARGE SCALE GENOMIC DNA]</scope>
</reference>
<evidence type="ECO:0000256" key="2">
    <source>
        <dbReference type="ARBA" id="ARBA00009341"/>
    </source>
</evidence>
<dbReference type="SUPFAM" id="SSF50978">
    <property type="entry name" value="WD40 repeat-like"/>
    <property type="match status" value="1"/>
</dbReference>
<feature type="repeat" description="WD" evidence="7">
    <location>
        <begin position="340"/>
        <end position="375"/>
    </location>
</feature>
<evidence type="ECO:0000256" key="5">
    <source>
        <dbReference type="ARBA" id="ARBA00022853"/>
    </source>
</evidence>
<evidence type="ECO:0000256" key="6">
    <source>
        <dbReference type="ARBA" id="ARBA00023242"/>
    </source>
</evidence>
<dbReference type="PANTHER" id="PTHR22850">
    <property type="entry name" value="WD40 REPEAT FAMILY"/>
    <property type="match status" value="1"/>
</dbReference>
<organism evidence="10 12">
    <name type="scientific">Plasmodiophora brassicae</name>
    <name type="common">Clubroot disease agent</name>
    <dbReference type="NCBI Taxonomy" id="37360"/>
    <lineage>
        <taxon>Eukaryota</taxon>
        <taxon>Sar</taxon>
        <taxon>Rhizaria</taxon>
        <taxon>Endomyxa</taxon>
        <taxon>Phytomyxea</taxon>
        <taxon>Plasmodiophorida</taxon>
        <taxon>Plasmodiophoridae</taxon>
        <taxon>Plasmodiophora</taxon>
    </lineage>
</organism>
<keyword evidence="3 7" id="KW-0853">WD repeat</keyword>
<comment type="subcellular location">
    <subcellularLocation>
        <location evidence="1">Nucleus</location>
    </subcellularLocation>
</comment>
<dbReference type="InterPro" id="IPR036322">
    <property type="entry name" value="WD40_repeat_dom_sf"/>
</dbReference>
<evidence type="ECO:0000313" key="13">
    <source>
        <dbReference type="Proteomes" id="UP000290189"/>
    </source>
</evidence>
<reference evidence="10 12" key="1">
    <citation type="submission" date="2015-02" db="EMBL/GenBank/DDBJ databases">
        <authorList>
            <person name="Chooi Y.-H."/>
        </authorList>
    </citation>
    <scope>NUCLEOTIDE SEQUENCE [LARGE SCALE GENOMIC DNA]</scope>
    <source>
        <strain evidence="10">E3</strain>
    </source>
</reference>
<dbReference type="InterPro" id="IPR050459">
    <property type="entry name" value="WD_repeat_RBAP46/RBAP48/MSI1"/>
</dbReference>
<evidence type="ECO:0000313" key="10">
    <source>
        <dbReference type="EMBL" id="CEP00681.1"/>
    </source>
</evidence>
<dbReference type="FunFam" id="2.130.10.10:FF:000512">
    <property type="entry name" value="WD-40 repeat-containing protein MSI1"/>
    <property type="match status" value="1"/>
</dbReference>
<dbReference type="InterPro" id="IPR019775">
    <property type="entry name" value="WD40_repeat_CS"/>
</dbReference>
<accession>A0A0G4J080</accession>
<dbReference type="OMA" id="PHEEGCL"/>
<protein>
    <recommendedName>
        <fullName evidence="9">Histone-binding protein RBBP4-like N-terminal domain-containing protein</fullName>
    </recommendedName>
</protein>
<dbReference type="GO" id="GO:0005634">
    <property type="term" value="C:nucleus"/>
    <property type="evidence" value="ECO:0007669"/>
    <property type="project" value="UniProtKB-SubCell"/>
</dbReference>
<keyword evidence="11" id="KW-0496">Mitochondrion</keyword>
<dbReference type="SMART" id="SM00320">
    <property type="entry name" value="WD40"/>
    <property type="match status" value="6"/>
</dbReference>
<comment type="similarity">
    <text evidence="2">Belongs to the WD repeat RBAP46/RBAP48/MSI1 family.</text>
</comment>
<evidence type="ECO:0000313" key="12">
    <source>
        <dbReference type="Proteomes" id="UP000039324"/>
    </source>
</evidence>
<dbReference type="AlphaFoldDB" id="A0A0G4J080"/>
<dbReference type="Pfam" id="PF00400">
    <property type="entry name" value="WD40"/>
    <property type="match status" value="5"/>
</dbReference>
<feature type="domain" description="Histone-binding protein RBBP4-like N-terminal" evidence="9">
    <location>
        <begin position="44"/>
        <end position="114"/>
    </location>
</feature>
<dbReference type="PROSITE" id="PS50294">
    <property type="entry name" value="WD_REPEATS_REGION"/>
    <property type="match status" value="3"/>
</dbReference>
<name>A0A0G4J080_PLABS</name>
<dbReference type="Proteomes" id="UP000039324">
    <property type="component" value="Unassembled WGS sequence"/>
</dbReference>
<evidence type="ECO:0000256" key="7">
    <source>
        <dbReference type="PROSITE-ProRule" id="PRU00221"/>
    </source>
</evidence>
<feature type="compositionally biased region" description="Acidic residues" evidence="8">
    <location>
        <begin position="121"/>
        <end position="130"/>
    </location>
</feature>
<feature type="repeat" description="WD" evidence="7">
    <location>
        <begin position="202"/>
        <end position="236"/>
    </location>
</feature>
<dbReference type="InterPro" id="IPR015943">
    <property type="entry name" value="WD40/YVTN_repeat-like_dom_sf"/>
</dbReference>
<geneLocation type="mitochondrion" evidence="11"/>
<dbReference type="PROSITE" id="PS50082">
    <property type="entry name" value="WD_REPEATS_2"/>
    <property type="match status" value="4"/>
</dbReference>
<dbReference type="Proteomes" id="UP000290189">
    <property type="component" value="Unassembled WGS sequence"/>
</dbReference>
<evidence type="ECO:0000256" key="3">
    <source>
        <dbReference type="ARBA" id="ARBA00022574"/>
    </source>
</evidence>
<dbReference type="PROSITE" id="PS00678">
    <property type="entry name" value="WD_REPEATS_1"/>
    <property type="match status" value="3"/>
</dbReference>
<evidence type="ECO:0000256" key="4">
    <source>
        <dbReference type="ARBA" id="ARBA00022737"/>
    </source>
</evidence>
<evidence type="ECO:0000256" key="1">
    <source>
        <dbReference type="ARBA" id="ARBA00004123"/>
    </source>
</evidence>
<dbReference type="STRING" id="37360.A0A0G4J080"/>
<keyword evidence="4" id="KW-0677">Repeat</keyword>
<dbReference type="EMBL" id="OVEO01000002">
    <property type="protein sequence ID" value="SPQ93834.1"/>
    <property type="molecule type" value="Genomic_DNA"/>
</dbReference>
<dbReference type="InterPro" id="IPR022052">
    <property type="entry name" value="Histone-bd_RBBP4-like_N"/>
</dbReference>
<dbReference type="InterPro" id="IPR020472">
    <property type="entry name" value="WD40_PAC1"/>
</dbReference>
<sequence>MGASDEDVTLVEADAAAAVVSDGDGAGSGSSGSNDYLDEKLINEEYKIWKKNSPFLYDMVITHSLDWPSLTIQWLPDKLDVPDQDYYIQRLLLGTHTADDEPNHVMFAEVKMPKLDSGDNDRDEMVDEDNERDRAHSTGISAKVEIVQKINHRGEVNRARYCPQNPNLIATKTVTNEVFVFDRTKHPSKPSKDGQCTPDLRLRGHKKEGYGLAWNPHQEGLLLSGSEDKRVCLWNIAEAAGGKSTQVDPIHIWMSHTEVVEDVAWHMHNINVCASCGDDKQVVFWDVRSVEPSHSFEAHTKEVNCISFNPFNEWLFVTGSADRTLALWDARNLKVKLHVFEGHSDQIFNVSWAPFSETVLASCSGDRRVNVWDLSLIGEEQSSDDAQDGPPELLFVHGGHTDKVSDFAWNPCQDWTMASTADNNIIQVWQMAQCIYDYNDDGDEDDIPADQLE</sequence>
<proteinExistence type="inferred from homology"/>
<dbReference type="InterPro" id="IPR001680">
    <property type="entry name" value="WD40_rpt"/>
</dbReference>
<keyword evidence="12" id="KW-1185">Reference proteome</keyword>
<feature type="region of interest" description="Disordered" evidence="8">
    <location>
        <begin position="114"/>
        <end position="136"/>
    </location>
</feature>